<proteinExistence type="predicted"/>
<accession>A0A1D8UVP2</accession>
<sequence length="328" mass="34409">MTDVSQVALALAYRCAQVIYPDGLEHASVTRRETVIRRGWLLPSDLFSAQSIRDSVDYVTVTAAMDGYRSLPEPLGRPWRIGAMIAPTVGVSCVGNEARVSLMVGETPRGLIGLVWRKQGGVFATSSYAAGSSDTIETIAAGLAQGLPGAKANGDVISLSSGVIEGVNAGYGMSSRITRRQSQKIKISIWTTSSAARDALGARLDAALATQNWLPTLDGGAVQIDFEGEGEGDVDTMQMQALYRRDLVFRTVFDTVETQWSAQMMFGAGTLLAGGNDISFGDVVTTSLGQSDVAVLAAEAVACAVAPAASVYLGLDIDAFGTVRSSAL</sequence>
<protein>
    <submittedName>
        <fullName evidence="1">Uncharacterized protein</fullName>
    </submittedName>
</protein>
<dbReference type="RefSeq" id="WP_070403270.1">
    <property type="nucleotide sequence ID" value="NZ_BJVW01000001.1"/>
</dbReference>
<evidence type="ECO:0000313" key="2">
    <source>
        <dbReference type="Proteomes" id="UP000179145"/>
    </source>
</evidence>
<dbReference type="OrthoDB" id="7283651at2"/>
<reference evidence="1 2" key="1">
    <citation type="journal article" date="2016" name="Microb. Cell Fact.">
        <title>Dissection of exopolysaccharide biosynthesis in Kozakia baliensis.</title>
        <authorList>
            <person name="Brandt J.U."/>
            <person name="Jakob F."/>
            <person name="Behr J."/>
            <person name="Geissler A.J."/>
            <person name="Vogel R.F."/>
        </authorList>
    </citation>
    <scope>NUCLEOTIDE SEQUENCE [LARGE SCALE GENOMIC DNA]</scope>
    <source>
        <strain evidence="1 2">DSM 14400</strain>
    </source>
</reference>
<dbReference type="Proteomes" id="UP000179145">
    <property type="component" value="Chromosome"/>
</dbReference>
<dbReference type="EMBL" id="CP014674">
    <property type="protein sequence ID" value="AOX17719.1"/>
    <property type="molecule type" value="Genomic_DNA"/>
</dbReference>
<dbReference type="STRING" id="153496.A0U89_11845"/>
<evidence type="ECO:0000313" key="1">
    <source>
        <dbReference type="EMBL" id="AOX17719.1"/>
    </source>
</evidence>
<keyword evidence="2" id="KW-1185">Reference proteome</keyword>
<organism evidence="1 2">
    <name type="scientific">Kozakia baliensis</name>
    <dbReference type="NCBI Taxonomy" id="153496"/>
    <lineage>
        <taxon>Bacteria</taxon>
        <taxon>Pseudomonadati</taxon>
        <taxon>Pseudomonadota</taxon>
        <taxon>Alphaproteobacteria</taxon>
        <taxon>Acetobacterales</taxon>
        <taxon>Acetobacteraceae</taxon>
        <taxon>Kozakia</taxon>
    </lineage>
</organism>
<dbReference type="AlphaFoldDB" id="A0A1D8UVP2"/>
<gene>
    <name evidence="1" type="ORF">A0U89_11845</name>
</gene>
<dbReference type="KEGG" id="kba:A0U89_11845"/>
<name>A0A1D8UVP2_9PROT</name>